<keyword evidence="14" id="KW-1185">Reference proteome</keyword>
<comment type="caution">
    <text evidence="13">The sequence shown here is derived from an EMBL/GenBank/DDBJ whole genome shotgun (WGS) entry which is preliminary data.</text>
</comment>
<name>A0ABD2XDI1_9HYME</name>
<dbReference type="InterPro" id="IPR015876">
    <property type="entry name" value="Acyl-CoA_DS"/>
</dbReference>
<keyword evidence="7 11" id="KW-0560">Oxidoreductase</keyword>
<keyword evidence="8" id="KW-0443">Lipid metabolism</keyword>
<gene>
    <name evidence="13" type="ORF">TKK_004288</name>
</gene>
<dbReference type="PANTHER" id="PTHR11351">
    <property type="entry name" value="ACYL-COA DESATURASE"/>
    <property type="match status" value="1"/>
</dbReference>
<evidence type="ECO:0000256" key="7">
    <source>
        <dbReference type="ARBA" id="ARBA00023002"/>
    </source>
</evidence>
<keyword evidence="5" id="KW-0276">Fatty acid metabolism</keyword>
<evidence type="ECO:0000313" key="14">
    <source>
        <dbReference type="Proteomes" id="UP001627154"/>
    </source>
</evidence>
<feature type="transmembrane region" description="Helical" evidence="12">
    <location>
        <begin position="75"/>
        <end position="97"/>
    </location>
</feature>
<dbReference type="PRINTS" id="PR00075">
    <property type="entry name" value="FACDDSATRASE"/>
</dbReference>
<organism evidence="13 14">
    <name type="scientific">Trichogramma kaykai</name>
    <dbReference type="NCBI Taxonomy" id="54128"/>
    <lineage>
        <taxon>Eukaryota</taxon>
        <taxon>Metazoa</taxon>
        <taxon>Ecdysozoa</taxon>
        <taxon>Arthropoda</taxon>
        <taxon>Hexapoda</taxon>
        <taxon>Insecta</taxon>
        <taxon>Pterygota</taxon>
        <taxon>Neoptera</taxon>
        <taxon>Endopterygota</taxon>
        <taxon>Hymenoptera</taxon>
        <taxon>Apocrita</taxon>
        <taxon>Proctotrupomorpha</taxon>
        <taxon>Chalcidoidea</taxon>
        <taxon>Trichogrammatidae</taxon>
        <taxon>Trichogramma</taxon>
    </lineage>
</organism>
<feature type="transmembrane region" description="Helical" evidence="12">
    <location>
        <begin position="227"/>
        <end position="247"/>
    </location>
</feature>
<evidence type="ECO:0000256" key="4">
    <source>
        <dbReference type="ARBA" id="ARBA00022692"/>
    </source>
</evidence>
<accession>A0ABD2XDI1</accession>
<evidence type="ECO:0000256" key="5">
    <source>
        <dbReference type="ARBA" id="ARBA00022832"/>
    </source>
</evidence>
<keyword evidence="9 12" id="KW-0472">Membrane</keyword>
<dbReference type="AlphaFoldDB" id="A0ABD2XDI1"/>
<proteinExistence type="inferred from homology"/>
<evidence type="ECO:0000256" key="10">
    <source>
        <dbReference type="ARBA" id="ARBA00023160"/>
    </source>
</evidence>
<protein>
    <recommendedName>
        <fullName evidence="15">Fatty acid desaturase domain-containing protein</fullName>
    </recommendedName>
</protein>
<sequence>MSPNLFGTTAAVISEASQTPDLKVKSNGSSTSYLNNKENNKKYPWKIVWRNVIAFLYLHFGALYGLYLFFDGAKFLTVLWTILVACSAAVGITAGAHRLWCHRAYKAKWPLRVILMIFQTTAFQNHLYEWVRDHRVHHKFTDTDADPHNAKRGFFFSHMGWLLLRKHPDVISKGASVDMSDLDSDPVVVWQRRLYIILMPLFCFVIPAWIPCYFWNENPMNSWYATIFRYTLSLNITWLVNSAAHIWGTRPYDESISATDNVRVALGAFGEGWHNYHHVFPWDYKAAELGDYSVNFSTAFIDFFAKIGWAYDLKTVPLEMIEKRAKRTGDGTRIEHDDSENHHEGAIWGWGDKDMHQEDIEMVHIINSQPNEKSKLF</sequence>
<evidence type="ECO:0000256" key="12">
    <source>
        <dbReference type="SAM" id="Phobius"/>
    </source>
</evidence>
<evidence type="ECO:0000256" key="9">
    <source>
        <dbReference type="ARBA" id="ARBA00023136"/>
    </source>
</evidence>
<dbReference type="GO" id="GO:0016491">
    <property type="term" value="F:oxidoreductase activity"/>
    <property type="evidence" value="ECO:0007669"/>
    <property type="project" value="UniProtKB-KW"/>
</dbReference>
<comment type="cofactor">
    <cofactor evidence="11">
        <name>Fe(2+)</name>
        <dbReference type="ChEBI" id="CHEBI:29033"/>
    </cofactor>
</comment>
<evidence type="ECO:0000256" key="2">
    <source>
        <dbReference type="ARBA" id="ARBA00009295"/>
    </source>
</evidence>
<dbReference type="Proteomes" id="UP001627154">
    <property type="component" value="Unassembled WGS sequence"/>
</dbReference>
<evidence type="ECO:0000256" key="1">
    <source>
        <dbReference type="ARBA" id="ARBA00004141"/>
    </source>
</evidence>
<feature type="transmembrane region" description="Helical" evidence="12">
    <location>
        <begin position="47"/>
        <end position="69"/>
    </location>
</feature>
<dbReference type="GO" id="GO:0016020">
    <property type="term" value="C:membrane"/>
    <property type="evidence" value="ECO:0007669"/>
    <property type="project" value="UniProtKB-SubCell"/>
</dbReference>
<comment type="domain">
    <text evidence="11">The histidine box domains are involved in binding the catalytic metal ions.</text>
</comment>
<keyword evidence="3 11" id="KW-0444">Lipid biosynthesis</keyword>
<keyword evidence="10 11" id="KW-0275">Fatty acid biosynthesis</keyword>
<keyword evidence="6 12" id="KW-1133">Transmembrane helix</keyword>
<evidence type="ECO:0000256" key="3">
    <source>
        <dbReference type="ARBA" id="ARBA00022516"/>
    </source>
</evidence>
<feature type="transmembrane region" description="Helical" evidence="12">
    <location>
        <begin position="194"/>
        <end position="215"/>
    </location>
</feature>
<evidence type="ECO:0008006" key="15">
    <source>
        <dbReference type="Google" id="ProtNLM"/>
    </source>
</evidence>
<keyword evidence="4 11" id="KW-0812">Transmembrane</keyword>
<dbReference type="CDD" id="cd03505">
    <property type="entry name" value="Delta9-FADS-like"/>
    <property type="match status" value="1"/>
</dbReference>
<evidence type="ECO:0000256" key="8">
    <source>
        <dbReference type="ARBA" id="ARBA00023098"/>
    </source>
</evidence>
<evidence type="ECO:0000256" key="6">
    <source>
        <dbReference type="ARBA" id="ARBA00022989"/>
    </source>
</evidence>
<evidence type="ECO:0000313" key="13">
    <source>
        <dbReference type="EMBL" id="KAL3403173.1"/>
    </source>
</evidence>
<dbReference type="EMBL" id="JBJJXI010000032">
    <property type="protein sequence ID" value="KAL3403173.1"/>
    <property type="molecule type" value="Genomic_DNA"/>
</dbReference>
<evidence type="ECO:0000256" key="11">
    <source>
        <dbReference type="RuleBase" id="RU000581"/>
    </source>
</evidence>
<comment type="similarity">
    <text evidence="2 11">Belongs to the fatty acid desaturase type 1 family.</text>
</comment>
<dbReference type="PANTHER" id="PTHR11351:SF98">
    <property type="entry name" value="RE43130P"/>
    <property type="match status" value="1"/>
</dbReference>
<reference evidence="13 14" key="1">
    <citation type="journal article" date="2024" name="bioRxiv">
        <title>A reference genome for Trichogramma kaykai: A tiny desert-dwelling parasitoid wasp with competing sex-ratio distorters.</title>
        <authorList>
            <person name="Culotta J."/>
            <person name="Lindsey A.R."/>
        </authorList>
    </citation>
    <scope>NUCLEOTIDE SEQUENCE [LARGE SCALE GENOMIC DNA]</scope>
    <source>
        <strain evidence="13 14">KSX58</strain>
    </source>
</reference>
<comment type="subcellular location">
    <subcellularLocation>
        <location evidence="1">Membrane</location>
        <topology evidence="1">Multi-pass membrane protein</topology>
    </subcellularLocation>
</comment>
<dbReference type="GO" id="GO:0006633">
    <property type="term" value="P:fatty acid biosynthetic process"/>
    <property type="evidence" value="ECO:0007669"/>
    <property type="project" value="UniProtKB-KW"/>
</dbReference>